<gene>
    <name evidence="2" type="ORF">EAH73_07470</name>
</gene>
<name>A0A502H284_9BACT</name>
<dbReference type="SUPFAM" id="SSF51445">
    <property type="entry name" value="(Trans)glycosidases"/>
    <property type="match status" value="1"/>
</dbReference>
<dbReference type="InterPro" id="IPR006047">
    <property type="entry name" value="GH13_cat_dom"/>
</dbReference>
<dbReference type="PANTHER" id="PTHR47786">
    <property type="entry name" value="ALPHA-1,4-GLUCAN:MALTOSE-1-PHOSPHATE MALTOSYLTRANSFERASE"/>
    <property type="match status" value="1"/>
</dbReference>
<dbReference type="GO" id="GO:0016829">
    <property type="term" value="F:lyase activity"/>
    <property type="evidence" value="ECO:0007669"/>
    <property type="project" value="UniProtKB-KW"/>
</dbReference>
<dbReference type="Gene3D" id="3.20.20.80">
    <property type="entry name" value="Glycosidases"/>
    <property type="match status" value="1"/>
</dbReference>
<dbReference type="OrthoDB" id="9805159at2"/>
<dbReference type="InterPro" id="IPR017853">
    <property type="entry name" value="GH"/>
</dbReference>
<dbReference type="SMART" id="SM00642">
    <property type="entry name" value="Aamy"/>
    <property type="match status" value="1"/>
</dbReference>
<evidence type="ECO:0000313" key="3">
    <source>
        <dbReference type="Proteomes" id="UP000317646"/>
    </source>
</evidence>
<feature type="domain" description="Glycosyl hydrolase family 13 catalytic" evidence="1">
    <location>
        <begin position="34"/>
        <end position="356"/>
    </location>
</feature>
<proteinExistence type="predicted"/>
<dbReference type="CDD" id="cd11313">
    <property type="entry name" value="AmyAc_arch_bac_AmyA"/>
    <property type="match status" value="1"/>
</dbReference>
<evidence type="ECO:0000259" key="1">
    <source>
        <dbReference type="SMART" id="SM00642"/>
    </source>
</evidence>
<dbReference type="GO" id="GO:0005975">
    <property type="term" value="P:carbohydrate metabolic process"/>
    <property type="evidence" value="ECO:0007669"/>
    <property type="project" value="InterPro"/>
</dbReference>
<dbReference type="RefSeq" id="WP_140465847.1">
    <property type="nucleotide sequence ID" value="NZ_RCYZ01000002.1"/>
</dbReference>
<accession>A0A502H284</accession>
<comment type="caution">
    <text evidence="2">The sequence shown here is derived from an EMBL/GenBank/DDBJ whole genome shotgun (WGS) entry which is preliminary data.</text>
</comment>
<dbReference type="Proteomes" id="UP000317646">
    <property type="component" value="Unassembled WGS sequence"/>
</dbReference>
<protein>
    <submittedName>
        <fullName evidence="2">Alpha-amlyase</fullName>
    </submittedName>
</protein>
<dbReference type="AlphaFoldDB" id="A0A502H284"/>
<organism evidence="2 3">
    <name type="scientific">Hymenobacter nivis</name>
    <dbReference type="NCBI Taxonomy" id="1850093"/>
    <lineage>
        <taxon>Bacteria</taxon>
        <taxon>Pseudomonadati</taxon>
        <taxon>Bacteroidota</taxon>
        <taxon>Cytophagia</taxon>
        <taxon>Cytophagales</taxon>
        <taxon>Hymenobacteraceae</taxon>
        <taxon>Hymenobacter</taxon>
    </lineage>
</organism>
<dbReference type="Pfam" id="PF00128">
    <property type="entry name" value="Alpha-amylase"/>
    <property type="match status" value="1"/>
</dbReference>
<keyword evidence="3" id="KW-1185">Reference proteome</keyword>
<dbReference type="EMBL" id="RCYZ01000002">
    <property type="protein sequence ID" value="TPG67538.1"/>
    <property type="molecule type" value="Genomic_DNA"/>
</dbReference>
<sequence length="449" mass="50151">MPDNSDAALFTVRHPEWAANATIYEVNVRNYTPEGTFRAFEAHLPRLAKMGVVIVWLMPVHPIGAVGRKGTLGSPYAVQDYFGVNPEFGALEDLQHLVETAHGLGMKVILDWVANHTSRDNALITSHPDWYQHDAQGALVPPVADWTDVVALDYTNHELRAYMIEALCYWVREAGIDGYRCDVAGLVPTDFWDAARPALEALKPVFMLAEWDELYPSGGLTWEEFDGDTHLLERAFDASFGLRLHYLLDHIAEGKAALADIDTYLAAEREKYPPTAYLMHFTSNHDVNSWDGTEYERLGPLAQPFAVLAALLPGLPLLYSGQEAGLNRRLAFFDRDPIDWQDYPLQDFYTRLYQLKKRHPALRNGDAASTFHRLNGPDGLYGFVREKGGSAVVVLINATAEPLVLPGQKMPVSPQKGLFDVFSGEALTLATPKARTVPAHGWRVLRTRD</sequence>
<evidence type="ECO:0000313" key="2">
    <source>
        <dbReference type="EMBL" id="TPG67538.1"/>
    </source>
</evidence>
<dbReference type="PANTHER" id="PTHR47786:SF2">
    <property type="entry name" value="GLYCOSYL HYDROLASE FAMILY 13 CATALYTIC DOMAIN-CONTAINING PROTEIN"/>
    <property type="match status" value="1"/>
</dbReference>
<keyword evidence="2" id="KW-0456">Lyase</keyword>
<reference evidence="2 3" key="1">
    <citation type="journal article" date="2019" name="Environ. Microbiol.">
        <title>Species interactions and distinct microbial communities in high Arctic permafrost affected cryosols are associated with the CH4 and CO2 gas fluxes.</title>
        <authorList>
            <person name="Altshuler I."/>
            <person name="Hamel J."/>
            <person name="Turney S."/>
            <person name="Magnuson E."/>
            <person name="Levesque R."/>
            <person name="Greer C."/>
            <person name="Whyte L.G."/>
        </authorList>
    </citation>
    <scope>NUCLEOTIDE SEQUENCE [LARGE SCALE GENOMIC DNA]</scope>
    <source>
        <strain evidence="2 3">S9.2P</strain>
    </source>
</reference>